<evidence type="ECO:0000313" key="2">
    <source>
        <dbReference type="Proteomes" id="UP001161247"/>
    </source>
</evidence>
<keyword evidence="2" id="KW-1185">Reference proteome</keyword>
<accession>A0AAV1DZK8</accession>
<protein>
    <submittedName>
        <fullName evidence="1">OLC1v1012490C1</fullName>
    </submittedName>
</protein>
<reference evidence="1" key="1">
    <citation type="submission" date="2023-03" db="EMBL/GenBank/DDBJ databases">
        <authorList>
            <person name="Julca I."/>
        </authorList>
    </citation>
    <scope>NUCLEOTIDE SEQUENCE</scope>
</reference>
<dbReference type="AlphaFoldDB" id="A0AAV1DZK8"/>
<gene>
    <name evidence="1" type="ORF">OLC1_LOCUS19360</name>
</gene>
<dbReference type="EMBL" id="OX459124">
    <property type="protein sequence ID" value="CAI9112108.1"/>
    <property type="molecule type" value="Genomic_DNA"/>
</dbReference>
<proteinExistence type="predicted"/>
<dbReference type="Proteomes" id="UP001161247">
    <property type="component" value="Chromosome 7"/>
</dbReference>
<evidence type="ECO:0000313" key="1">
    <source>
        <dbReference type="EMBL" id="CAI9112108.1"/>
    </source>
</evidence>
<sequence length="83" mass="8985">MEGVDLNISIYNNSGDDRSDYNEEVVARDVEEDVAAAELSLNSHVVEEIDDVDHVSSAIVVSHDSSLVGIDDRVPESLEVVDA</sequence>
<organism evidence="1 2">
    <name type="scientific">Oldenlandia corymbosa var. corymbosa</name>
    <dbReference type="NCBI Taxonomy" id="529605"/>
    <lineage>
        <taxon>Eukaryota</taxon>
        <taxon>Viridiplantae</taxon>
        <taxon>Streptophyta</taxon>
        <taxon>Embryophyta</taxon>
        <taxon>Tracheophyta</taxon>
        <taxon>Spermatophyta</taxon>
        <taxon>Magnoliopsida</taxon>
        <taxon>eudicotyledons</taxon>
        <taxon>Gunneridae</taxon>
        <taxon>Pentapetalae</taxon>
        <taxon>asterids</taxon>
        <taxon>lamiids</taxon>
        <taxon>Gentianales</taxon>
        <taxon>Rubiaceae</taxon>
        <taxon>Rubioideae</taxon>
        <taxon>Spermacoceae</taxon>
        <taxon>Hedyotis-Oldenlandia complex</taxon>
        <taxon>Oldenlandia</taxon>
    </lineage>
</organism>
<name>A0AAV1DZK8_OLDCO</name>